<sequence>MKSDRYPKWAELEAGDFGSDSRSRRRPARAKRVTLCVVFSCLLLSYLFFPISGAGYIPRRPPASKPQLPNSIEERVKHILSHTPLIDGHNDLAILLRAYYNNHIYNDNFTKPFTKGGLTGHVDIPRLRAGMNGGAFWSVFWPCPSNGSDFSDSSYGSIVTSTLSQIDLLHRLSSSHSETFSPIINISSLSALAAFRKNNQLISPLGIEGLHQIANSPSILRQYHSLGVRYATLTHNCPNKFADSALDTLPDDPRKVRIAPPVHHGLSAPYGVDLIREMNRLGMIIDLSHTSVDTMLDVLGGNPDKTNGSRAPVMFSHSSAFAVCPHPRNVPDRVLDLVRQNGGVVMVNFAPDFISCVEGGEGELPVFDGENATIEQVVRHVKYIGERIGWEHVGFGSDFDGIESVPKGLEDVSKYPDLVGKLLEEGVRDEDVKKVVGENVLRVWGEVERVAREMQEKGEPVMEDELHSLW</sequence>
<dbReference type="PANTHER" id="PTHR10443">
    <property type="entry name" value="MICROSOMAL DIPEPTIDASE"/>
    <property type="match status" value="1"/>
</dbReference>
<reference evidence="4 5" key="1">
    <citation type="journal article" date="2023" name="bioRxiv">
        <title>High-quality genome assemblies of four members of thePodospora anserinaspecies complex.</title>
        <authorList>
            <person name="Ament-Velasquez S.L."/>
            <person name="Vogan A.A."/>
            <person name="Wallerman O."/>
            <person name="Hartmann F."/>
            <person name="Gautier V."/>
            <person name="Silar P."/>
            <person name="Giraud T."/>
            <person name="Johannesson H."/>
        </authorList>
    </citation>
    <scope>NUCLEOTIDE SEQUENCE [LARGE SCALE GENOMIC DNA]</scope>
    <source>
        <strain evidence="4 5">CBS 112042</strain>
    </source>
</reference>
<keyword evidence="3" id="KW-1133">Transmembrane helix</keyword>
<dbReference type="PROSITE" id="PS51365">
    <property type="entry name" value="RENAL_DIPEPTIDASE_2"/>
    <property type="match status" value="1"/>
</dbReference>
<keyword evidence="2" id="KW-0482">Metalloprotease</keyword>
<keyword evidence="2" id="KW-0378">Hydrolase</keyword>
<dbReference type="InterPro" id="IPR008257">
    <property type="entry name" value="Pept_M19"/>
</dbReference>
<keyword evidence="2" id="KW-0862">Zinc</keyword>
<dbReference type="Proteomes" id="UP001322138">
    <property type="component" value="Unassembled WGS sequence"/>
</dbReference>
<dbReference type="Gene3D" id="3.20.20.140">
    <property type="entry name" value="Metal-dependent hydrolases"/>
    <property type="match status" value="1"/>
</dbReference>
<dbReference type="PANTHER" id="PTHR10443:SF12">
    <property type="entry name" value="DIPEPTIDASE"/>
    <property type="match status" value="1"/>
</dbReference>
<evidence type="ECO:0000256" key="3">
    <source>
        <dbReference type="SAM" id="Phobius"/>
    </source>
</evidence>
<dbReference type="SUPFAM" id="SSF51556">
    <property type="entry name" value="Metallo-dependent hydrolases"/>
    <property type="match status" value="1"/>
</dbReference>
<keyword evidence="1 2" id="KW-0224">Dipeptidase</keyword>
<protein>
    <recommendedName>
        <fullName evidence="2">Dipeptidase</fullName>
        <ecNumber evidence="2">3.4.13.19</ecNumber>
    </recommendedName>
</protein>
<name>A0ABR0FTW5_9PEZI</name>
<dbReference type="InterPro" id="IPR032466">
    <property type="entry name" value="Metal_Hydrolase"/>
</dbReference>
<comment type="catalytic activity">
    <reaction evidence="2">
        <text>an L-aminoacyl-L-amino acid + H2O = 2 an L-alpha-amino acid</text>
        <dbReference type="Rhea" id="RHEA:48940"/>
        <dbReference type="ChEBI" id="CHEBI:15377"/>
        <dbReference type="ChEBI" id="CHEBI:59869"/>
        <dbReference type="ChEBI" id="CHEBI:77460"/>
        <dbReference type="EC" id="3.4.13.19"/>
    </reaction>
</comment>
<feature type="transmembrane region" description="Helical" evidence="3">
    <location>
        <begin position="33"/>
        <end position="57"/>
    </location>
</feature>
<keyword evidence="3" id="KW-0812">Transmembrane</keyword>
<keyword evidence="5" id="KW-1185">Reference proteome</keyword>
<organism evidence="4 5">
    <name type="scientific">Podospora bellae-mahoneyi</name>
    <dbReference type="NCBI Taxonomy" id="2093777"/>
    <lineage>
        <taxon>Eukaryota</taxon>
        <taxon>Fungi</taxon>
        <taxon>Dikarya</taxon>
        <taxon>Ascomycota</taxon>
        <taxon>Pezizomycotina</taxon>
        <taxon>Sordariomycetes</taxon>
        <taxon>Sordariomycetidae</taxon>
        <taxon>Sordariales</taxon>
        <taxon>Podosporaceae</taxon>
        <taxon>Podospora</taxon>
    </lineage>
</organism>
<evidence type="ECO:0000313" key="5">
    <source>
        <dbReference type="Proteomes" id="UP001322138"/>
    </source>
</evidence>
<evidence type="ECO:0000256" key="2">
    <source>
        <dbReference type="RuleBase" id="RU341113"/>
    </source>
</evidence>
<dbReference type="EMBL" id="JAFFGZ010000004">
    <property type="protein sequence ID" value="KAK4646222.1"/>
    <property type="molecule type" value="Genomic_DNA"/>
</dbReference>
<proteinExistence type="inferred from homology"/>
<dbReference type="EC" id="3.4.13.19" evidence="2"/>
<keyword evidence="2" id="KW-0645">Protease</keyword>
<dbReference type="CDD" id="cd01301">
    <property type="entry name" value="rDP_like"/>
    <property type="match status" value="1"/>
</dbReference>
<comment type="cofactor">
    <cofactor evidence="2">
        <name>Zn(2+)</name>
        <dbReference type="ChEBI" id="CHEBI:29105"/>
    </cofactor>
</comment>
<evidence type="ECO:0000313" key="4">
    <source>
        <dbReference type="EMBL" id="KAK4646222.1"/>
    </source>
</evidence>
<dbReference type="GeneID" id="87896075"/>
<keyword evidence="3" id="KW-0472">Membrane</keyword>
<evidence type="ECO:0000256" key="1">
    <source>
        <dbReference type="ARBA" id="ARBA00022997"/>
    </source>
</evidence>
<keyword evidence="2" id="KW-0479">Metal-binding</keyword>
<comment type="similarity">
    <text evidence="2">Belongs to the metallo-dependent hydrolases superfamily. Peptidase M19 family.</text>
</comment>
<gene>
    <name evidence="4" type="ORF">QC761_208550</name>
</gene>
<dbReference type="Pfam" id="PF01244">
    <property type="entry name" value="Peptidase_M19"/>
    <property type="match status" value="1"/>
</dbReference>
<comment type="caution">
    <text evidence="4">The sequence shown here is derived from an EMBL/GenBank/DDBJ whole genome shotgun (WGS) entry which is preliminary data.</text>
</comment>
<accession>A0ABR0FTW5</accession>
<dbReference type="RefSeq" id="XP_062735198.1">
    <property type="nucleotide sequence ID" value="XM_062876593.1"/>
</dbReference>